<name>A0A2S8F0V4_9BACT</name>
<comment type="caution">
    <text evidence="2">The sequence shown here is derived from an EMBL/GenBank/DDBJ whole genome shotgun (WGS) entry which is preliminary data.</text>
</comment>
<dbReference type="AlphaFoldDB" id="A0A2S8F0V4"/>
<evidence type="ECO:0000313" key="2">
    <source>
        <dbReference type="EMBL" id="PQO25791.1"/>
    </source>
</evidence>
<evidence type="ECO:0000259" key="1">
    <source>
        <dbReference type="Pfam" id="PF09423"/>
    </source>
</evidence>
<dbReference type="InterPro" id="IPR018946">
    <property type="entry name" value="PhoD-like_MPP"/>
</dbReference>
<proteinExistence type="predicted"/>
<dbReference type="InterPro" id="IPR029052">
    <property type="entry name" value="Metallo-depent_PP-like"/>
</dbReference>
<dbReference type="Pfam" id="PF09423">
    <property type="entry name" value="PhoD"/>
    <property type="match status" value="1"/>
</dbReference>
<sequence length="456" mass="51258">MIAWQNVSSNTWLNEDIPMGAKQNMTQNLDRRSMLAITAASLLATTSEGSDRELPKFTGPMVGHVSDVDANIWFRPDEPGEYSLHILKADGSEDRVITATAKIENDNCLTWHVSGMHSGSQYGYKISGSNGVLVSGEKYYFETAPDPAKASKVCLAFGSCAANKPLELWSQMEQRGSQALVLLGDTPYIDSTDLSVARQRHREFLQVPQLASLISHTPTWGTWDDHDFGRNDSDGRLKGKENTRQAFVEYRANKGFGHDRSGIYTKFQYGPVEVFLLDTRWFARTETSPVDTKQPTLLGRKQWEWLKEALLASTAPFKLITCGMIWDDKENSESDDWGTYSYERDALYEFIGQNKISGVVLIGGDIHCSRHLKYDTEKSVGYPIHQFIVSPIHDSTIPKLNVPHPNLVRGEAVPHVWLRLEVDSTQSPARLHAEWVQMKGRPMWDVTLTADELSFG</sequence>
<dbReference type="Gene3D" id="3.60.21.70">
    <property type="entry name" value="PhoD-like phosphatase"/>
    <property type="match status" value="1"/>
</dbReference>
<dbReference type="SUPFAM" id="SSF56300">
    <property type="entry name" value="Metallo-dependent phosphatases"/>
    <property type="match status" value="1"/>
</dbReference>
<dbReference type="EMBL" id="PUIA01000074">
    <property type="protein sequence ID" value="PQO25791.1"/>
    <property type="molecule type" value="Genomic_DNA"/>
</dbReference>
<dbReference type="PANTHER" id="PTHR33987">
    <property type="entry name" value="CALCINEURIN-LIKE METALLO-PHOSPHOESTERASE SUPERFAMILY PROTEIN"/>
    <property type="match status" value="1"/>
</dbReference>
<dbReference type="Proteomes" id="UP000240009">
    <property type="component" value="Unassembled WGS sequence"/>
</dbReference>
<reference evidence="2 3" key="1">
    <citation type="submission" date="2018-02" db="EMBL/GenBank/DDBJ databases">
        <title>Comparative genomes isolates from brazilian mangrove.</title>
        <authorList>
            <person name="Araujo J.E."/>
            <person name="Taketani R.G."/>
            <person name="Silva M.C.P."/>
            <person name="Loureco M.V."/>
            <person name="Andreote F.D."/>
        </authorList>
    </citation>
    <scope>NUCLEOTIDE SEQUENCE [LARGE SCALE GENOMIC DNA]</scope>
    <source>
        <strain evidence="2 3">HEX-2 MGV</strain>
    </source>
</reference>
<evidence type="ECO:0000313" key="3">
    <source>
        <dbReference type="Proteomes" id="UP000240009"/>
    </source>
</evidence>
<gene>
    <name evidence="2" type="ORF">C5Y96_23565</name>
</gene>
<feature type="domain" description="PhoD-like phosphatase metallophosphatase" evidence="1">
    <location>
        <begin position="193"/>
        <end position="402"/>
    </location>
</feature>
<dbReference type="CDD" id="cd07389">
    <property type="entry name" value="MPP_PhoD"/>
    <property type="match status" value="1"/>
</dbReference>
<organism evidence="2 3">
    <name type="scientific">Blastopirellula marina</name>
    <dbReference type="NCBI Taxonomy" id="124"/>
    <lineage>
        <taxon>Bacteria</taxon>
        <taxon>Pseudomonadati</taxon>
        <taxon>Planctomycetota</taxon>
        <taxon>Planctomycetia</taxon>
        <taxon>Pirellulales</taxon>
        <taxon>Pirellulaceae</taxon>
        <taxon>Blastopirellula</taxon>
    </lineage>
</organism>
<protein>
    <recommendedName>
        <fullName evidence="1">PhoD-like phosphatase metallophosphatase domain-containing protein</fullName>
    </recommendedName>
</protein>
<dbReference type="InterPro" id="IPR038607">
    <property type="entry name" value="PhoD-like_sf"/>
</dbReference>
<accession>A0A2S8F0V4</accession>
<dbReference type="PANTHER" id="PTHR33987:SF1">
    <property type="entry name" value="CALCINEURIN-LIKE METALLO-PHOSPHOESTERASE SUPERFAMILY PROTEIN"/>
    <property type="match status" value="1"/>
</dbReference>